<sequence length="123" mass="14360">MGEEELEFARAAVKFKVPVCFVCSRCDVYLYSRQQSGDIDEMTQDEADRLIKELRPKFDQEIARVPEIDSSDVPLFFISAPSLRRLIQFIAKPENGLPNNYIRYEESRFIEYLQKKSAESRSI</sequence>
<dbReference type="AlphaFoldDB" id="A0A914CU72"/>
<reference evidence="2" key="1">
    <citation type="submission" date="2022-11" db="UniProtKB">
        <authorList>
            <consortium name="WormBaseParasite"/>
        </authorList>
    </citation>
    <scope>IDENTIFICATION</scope>
</reference>
<organism evidence="1 2">
    <name type="scientific">Acrobeloides nanus</name>
    <dbReference type="NCBI Taxonomy" id="290746"/>
    <lineage>
        <taxon>Eukaryota</taxon>
        <taxon>Metazoa</taxon>
        <taxon>Ecdysozoa</taxon>
        <taxon>Nematoda</taxon>
        <taxon>Chromadorea</taxon>
        <taxon>Rhabditida</taxon>
        <taxon>Tylenchina</taxon>
        <taxon>Cephalobomorpha</taxon>
        <taxon>Cephaloboidea</taxon>
        <taxon>Cephalobidae</taxon>
        <taxon>Acrobeloides</taxon>
    </lineage>
</organism>
<name>A0A914CU72_9BILA</name>
<proteinExistence type="predicted"/>
<accession>A0A914CU72</accession>
<dbReference type="WBParaSite" id="ACRNAN_scaffold14070.g6982.t1">
    <property type="protein sequence ID" value="ACRNAN_scaffold14070.g6982.t1"/>
    <property type="gene ID" value="ACRNAN_scaffold14070.g6982"/>
</dbReference>
<protein>
    <submittedName>
        <fullName evidence="2">Uncharacterized protein</fullName>
    </submittedName>
</protein>
<evidence type="ECO:0000313" key="2">
    <source>
        <dbReference type="WBParaSite" id="ACRNAN_scaffold14070.g6982.t1"/>
    </source>
</evidence>
<dbReference type="Proteomes" id="UP000887540">
    <property type="component" value="Unplaced"/>
</dbReference>
<evidence type="ECO:0000313" key="1">
    <source>
        <dbReference type="Proteomes" id="UP000887540"/>
    </source>
</evidence>
<keyword evidence="1" id="KW-1185">Reference proteome</keyword>